<sequence length="570" mass="65869">MDPSYNQQESSSFDDNHQTQTYASSSESASPPANSLGQENALSEKQQNYFIKTSPGNITTLPTGVVKQSLVKKYSMENSSALNSSLILHDQSHKSKTSFKFYLKPKQRNLRHLRAIHVRNIQSSEVLNSFASGHLEKENTSNQIFRTGIIEQSINPSWSFELNISNLTDENETKFITEHESEITNLAVKIFSVQSNIQHESYIPHPNIDLDLREQIICEDRFNFNTLTFIGVSMRDLNIPDLPINCILLEFVDGIFISEHADLALRNHGSLSNEKVSRKSFRIDHTSQDVSLFDLQFSIEKLCGIQFAIEESQRNSRFIQDDVKKELERRKILTEYKQNIELRKSRIKRLRGVIEETKKSIEERKKELEERRVSLKEKHKILLESQQDLLDQRLSLSREQTGSLSTQKEELSILEQKYKHRQAMIVQQLSSIYMIGPHPQKQTNDLYINGLTICRGEQPNNDDEAASALGFVAHCVRILSKLFQIPLKYQIYALSSRSFVSEEGQNDQNVLLPLFMLRGSERPKYYKAIILLNLNLQHILKVKGFKRAMKSERKFDVLDNLQFLFKNLQK</sequence>
<dbReference type="GO" id="GO:0032991">
    <property type="term" value="C:protein-containing complex"/>
    <property type="evidence" value="ECO:0007669"/>
    <property type="project" value="UniProtKB-ARBA"/>
</dbReference>
<dbReference type="InterPro" id="IPR018791">
    <property type="entry name" value="UV_resistance/autophagy_Atg14"/>
</dbReference>
<dbReference type="GO" id="GO:0005768">
    <property type="term" value="C:endosome"/>
    <property type="evidence" value="ECO:0007669"/>
    <property type="project" value="TreeGrafter"/>
</dbReference>
<evidence type="ECO:0000313" key="5">
    <source>
        <dbReference type="Proteomes" id="UP000006671"/>
    </source>
</evidence>
<dbReference type="PANTHER" id="PTHR15157:SF5">
    <property type="entry name" value="UV RADIATION RESISTANCE-ASSOCIATED GENE PROTEIN"/>
    <property type="match status" value="1"/>
</dbReference>
<dbReference type="OMA" id="SIYMIGP"/>
<feature type="coiled-coil region" evidence="2">
    <location>
        <begin position="347"/>
        <end position="385"/>
    </location>
</feature>
<keyword evidence="1 2" id="KW-0175">Coiled coil</keyword>
<dbReference type="STRING" id="5762.D2UY82"/>
<dbReference type="eggNOG" id="KOG2896">
    <property type="taxonomic scope" value="Eukaryota"/>
</dbReference>
<dbReference type="EMBL" id="GG738845">
    <property type="protein sequence ID" value="EFC50426.1"/>
    <property type="molecule type" value="Genomic_DNA"/>
</dbReference>
<dbReference type="KEGG" id="ngr:NAEGRDRAFT_61379"/>
<dbReference type="Proteomes" id="UP000006671">
    <property type="component" value="Unassembled WGS sequence"/>
</dbReference>
<feature type="compositionally biased region" description="Low complexity" evidence="3">
    <location>
        <begin position="23"/>
        <end position="35"/>
    </location>
</feature>
<evidence type="ECO:0000256" key="3">
    <source>
        <dbReference type="SAM" id="MobiDB-lite"/>
    </source>
</evidence>
<organism evidence="5">
    <name type="scientific">Naegleria gruberi</name>
    <name type="common">Amoeba</name>
    <dbReference type="NCBI Taxonomy" id="5762"/>
    <lineage>
        <taxon>Eukaryota</taxon>
        <taxon>Discoba</taxon>
        <taxon>Heterolobosea</taxon>
        <taxon>Tetramitia</taxon>
        <taxon>Eutetramitia</taxon>
        <taxon>Vahlkampfiidae</taxon>
        <taxon>Naegleria</taxon>
    </lineage>
</organism>
<dbReference type="VEuPathDB" id="AmoebaDB:NAEGRDRAFT_61379"/>
<dbReference type="PANTHER" id="PTHR15157">
    <property type="entry name" value="UV RADIATION RESISTANCE-ASSOCIATED GENE PROTEIN"/>
    <property type="match status" value="1"/>
</dbReference>
<dbReference type="GeneID" id="8859074"/>
<dbReference type="GO" id="GO:0000149">
    <property type="term" value="F:SNARE binding"/>
    <property type="evidence" value="ECO:0007669"/>
    <property type="project" value="TreeGrafter"/>
</dbReference>
<reference evidence="4 5" key="1">
    <citation type="journal article" date="2010" name="Cell">
        <title>The genome of Naegleria gruberi illuminates early eukaryotic versatility.</title>
        <authorList>
            <person name="Fritz-Laylin L.K."/>
            <person name="Prochnik S.E."/>
            <person name="Ginger M.L."/>
            <person name="Dacks J.B."/>
            <person name="Carpenter M.L."/>
            <person name="Field M.C."/>
            <person name="Kuo A."/>
            <person name="Paredez A."/>
            <person name="Chapman J."/>
            <person name="Pham J."/>
            <person name="Shu S."/>
            <person name="Neupane R."/>
            <person name="Cipriano M."/>
            <person name="Mancuso J."/>
            <person name="Tu H."/>
            <person name="Salamov A."/>
            <person name="Lindquist E."/>
            <person name="Shapiro H."/>
            <person name="Lucas S."/>
            <person name="Grigoriev I.V."/>
            <person name="Cande W.Z."/>
            <person name="Fulton C."/>
            <person name="Rokhsar D.S."/>
            <person name="Dawson S.C."/>
        </authorList>
    </citation>
    <scope>NUCLEOTIDE SEQUENCE [LARGE SCALE GENOMIC DNA]</scope>
    <source>
        <strain evidence="4 5">NEG-M</strain>
    </source>
</reference>
<dbReference type="AlphaFoldDB" id="D2UY82"/>
<dbReference type="RefSeq" id="XP_002683170.1">
    <property type="nucleotide sequence ID" value="XM_002683124.1"/>
</dbReference>
<gene>
    <name evidence="4" type="ORF">NAEGRDRAFT_61379</name>
</gene>
<keyword evidence="5" id="KW-1185">Reference proteome</keyword>
<dbReference type="InParanoid" id="D2UY82"/>
<dbReference type="Pfam" id="PF10186">
    <property type="entry name" value="ATG14"/>
    <property type="match status" value="1"/>
</dbReference>
<dbReference type="GO" id="GO:0035493">
    <property type="term" value="P:SNARE complex assembly"/>
    <property type="evidence" value="ECO:0007669"/>
    <property type="project" value="TreeGrafter"/>
</dbReference>
<dbReference type="OrthoDB" id="72772at2759"/>
<feature type="compositionally biased region" description="Polar residues" evidence="3">
    <location>
        <begin position="1"/>
        <end position="22"/>
    </location>
</feature>
<name>D2UY82_NAEGR</name>
<evidence type="ECO:0000256" key="1">
    <source>
        <dbReference type="ARBA" id="ARBA00023054"/>
    </source>
</evidence>
<dbReference type="GO" id="GO:0000323">
    <property type="term" value="C:lytic vacuole"/>
    <property type="evidence" value="ECO:0007669"/>
    <property type="project" value="TreeGrafter"/>
</dbReference>
<feature type="region of interest" description="Disordered" evidence="3">
    <location>
        <begin position="1"/>
        <end position="38"/>
    </location>
</feature>
<accession>D2UY82</accession>
<evidence type="ECO:0000256" key="2">
    <source>
        <dbReference type="SAM" id="Coils"/>
    </source>
</evidence>
<evidence type="ECO:0000313" key="4">
    <source>
        <dbReference type="EMBL" id="EFC50426.1"/>
    </source>
</evidence>
<proteinExistence type="predicted"/>
<protein>
    <submittedName>
        <fullName evidence="4">Predicted protein</fullName>
    </submittedName>
</protein>